<keyword evidence="3" id="KW-0808">Transferase</keyword>
<dbReference type="GO" id="GO:0050684">
    <property type="term" value="P:regulation of mRNA processing"/>
    <property type="evidence" value="ECO:0007669"/>
    <property type="project" value="TreeGrafter"/>
</dbReference>
<dbReference type="OrthoDB" id="2649at2759"/>
<keyword evidence="2" id="KW-0723">Serine/threonine-protein kinase</keyword>
<evidence type="ECO:0000313" key="11">
    <source>
        <dbReference type="EMBL" id="PXF43327.1"/>
    </source>
</evidence>
<reference evidence="11 12" key="1">
    <citation type="journal article" date="2018" name="Mol. Biol. Evol.">
        <title>Analysis of the draft genome of the red seaweed Gracilariopsis chorda provides insights into genome size evolution in Rhodophyta.</title>
        <authorList>
            <person name="Lee J."/>
            <person name="Yang E.C."/>
            <person name="Graf L."/>
            <person name="Yang J.H."/>
            <person name="Qiu H."/>
            <person name="Zel Zion U."/>
            <person name="Chan C.X."/>
            <person name="Stephens T.G."/>
            <person name="Weber A.P.M."/>
            <person name="Boo G.H."/>
            <person name="Boo S.M."/>
            <person name="Kim K.M."/>
            <person name="Shin Y."/>
            <person name="Jung M."/>
            <person name="Lee S.J."/>
            <person name="Yim H.S."/>
            <person name="Lee J.H."/>
            <person name="Bhattacharya D."/>
            <person name="Yoon H.S."/>
        </authorList>
    </citation>
    <scope>NUCLEOTIDE SEQUENCE [LARGE SCALE GENOMIC DNA]</scope>
    <source>
        <strain evidence="11 12">SKKU-2015</strain>
        <tissue evidence="11">Whole body</tissue>
    </source>
</reference>
<dbReference type="SUPFAM" id="SSF56112">
    <property type="entry name" value="Protein kinase-like (PK-like)"/>
    <property type="match status" value="1"/>
</dbReference>
<dbReference type="InterPro" id="IPR000719">
    <property type="entry name" value="Prot_kinase_dom"/>
</dbReference>
<gene>
    <name evidence="11" type="ORF">BWQ96_06966</name>
</gene>
<dbReference type="InterPro" id="IPR011009">
    <property type="entry name" value="Kinase-like_dom_sf"/>
</dbReference>
<keyword evidence="6" id="KW-0067">ATP-binding</keyword>
<dbReference type="Pfam" id="PF00069">
    <property type="entry name" value="Pkinase"/>
    <property type="match status" value="2"/>
</dbReference>
<name>A0A2V3IMP7_9FLOR</name>
<evidence type="ECO:0000256" key="3">
    <source>
        <dbReference type="ARBA" id="ARBA00022679"/>
    </source>
</evidence>
<feature type="domain" description="Protein kinase" evidence="10">
    <location>
        <begin position="59"/>
        <end position="514"/>
    </location>
</feature>
<dbReference type="AlphaFoldDB" id="A0A2V3IMP7"/>
<dbReference type="GO" id="GO:0005524">
    <property type="term" value="F:ATP binding"/>
    <property type="evidence" value="ECO:0007669"/>
    <property type="project" value="UniProtKB-KW"/>
</dbReference>
<dbReference type="GO" id="GO:0000245">
    <property type="term" value="P:spliceosomal complex assembly"/>
    <property type="evidence" value="ECO:0007669"/>
    <property type="project" value="TreeGrafter"/>
</dbReference>
<dbReference type="FunFam" id="1.10.510.10:FF:000339">
    <property type="entry name" value="Serine/threonine-protein kinase SRPK-like protein"/>
    <property type="match status" value="1"/>
</dbReference>
<evidence type="ECO:0000313" key="12">
    <source>
        <dbReference type="Proteomes" id="UP000247409"/>
    </source>
</evidence>
<evidence type="ECO:0000259" key="10">
    <source>
        <dbReference type="PROSITE" id="PS50011"/>
    </source>
</evidence>
<dbReference type="PROSITE" id="PS00108">
    <property type="entry name" value="PROTEIN_KINASE_ST"/>
    <property type="match status" value="1"/>
</dbReference>
<comment type="catalytic activity">
    <reaction evidence="7">
        <text>L-threonyl-[protein] + ATP = O-phospho-L-threonyl-[protein] + ADP + H(+)</text>
        <dbReference type="Rhea" id="RHEA:46608"/>
        <dbReference type="Rhea" id="RHEA-COMP:11060"/>
        <dbReference type="Rhea" id="RHEA-COMP:11605"/>
        <dbReference type="ChEBI" id="CHEBI:15378"/>
        <dbReference type="ChEBI" id="CHEBI:30013"/>
        <dbReference type="ChEBI" id="CHEBI:30616"/>
        <dbReference type="ChEBI" id="CHEBI:61977"/>
        <dbReference type="ChEBI" id="CHEBI:456216"/>
        <dbReference type="EC" id="2.7.11.1"/>
    </reaction>
</comment>
<dbReference type="PANTHER" id="PTHR47634:SF9">
    <property type="entry name" value="PROTEIN KINASE DOMAIN-CONTAINING PROTEIN-RELATED"/>
    <property type="match status" value="1"/>
</dbReference>
<keyword evidence="4" id="KW-0547">Nucleotide-binding</keyword>
<sequence>MGTAVEKRERPHVAMKPAVEFPYHEDSDSSLGEQTEKECLKQGGYHPVKVGDTFKNGTYRALCRLGVGHFSTVWLCLDNNRFAGEGSSDNRRNRVVALKIQKSATDYTEAAKDEIKLLQAVRKKDRYGRAPVISLLDHFEHFGPNGRHVCLVFDVLGNSLLKLIRRFNYRGAPLSLVRRISKDILEGLHFLHSEAGIIHTDLKPENVLFEVPSHMMHEVEAKSATYNEHLCEIRRREIMNGSTASESSDVSSGMRPATRAHRRNQKKRLKAKAKRTTEREAASFQPPHGRPSARPQSFVAAQSTRPITADDGLKFDNRSPPSLSPRAQSNGTTFEKFELGSIVDKDEMFARGVVKIADLGNACWINKHFTEDIQTRQYRSPEVILGVKYNRSVDIWSAACLIFELLTGDYLFDPHSSLEYDRDEDHLALMVELLGPMPRYLTRKGEFSRELFTRNGELRHIKNLDSFPLIEVLEEKYKFDRADAALITSFLEPMLCLDPEKRMSAKECLAHPFLQEIEIEPVEIAET</sequence>
<proteinExistence type="predicted"/>
<accession>A0A2V3IMP7</accession>
<dbReference type="Proteomes" id="UP000247409">
    <property type="component" value="Unassembled WGS sequence"/>
</dbReference>
<dbReference type="EMBL" id="NBIV01000129">
    <property type="protein sequence ID" value="PXF43327.1"/>
    <property type="molecule type" value="Genomic_DNA"/>
</dbReference>
<evidence type="ECO:0000256" key="8">
    <source>
        <dbReference type="ARBA" id="ARBA00048679"/>
    </source>
</evidence>
<dbReference type="PANTHER" id="PTHR47634">
    <property type="entry name" value="PROTEIN KINASE DOMAIN-CONTAINING PROTEIN-RELATED"/>
    <property type="match status" value="1"/>
</dbReference>
<dbReference type="SMART" id="SM00220">
    <property type="entry name" value="S_TKc"/>
    <property type="match status" value="1"/>
</dbReference>
<evidence type="ECO:0000256" key="9">
    <source>
        <dbReference type="SAM" id="MobiDB-lite"/>
    </source>
</evidence>
<evidence type="ECO:0000256" key="5">
    <source>
        <dbReference type="ARBA" id="ARBA00022777"/>
    </source>
</evidence>
<evidence type="ECO:0000256" key="7">
    <source>
        <dbReference type="ARBA" id="ARBA00047899"/>
    </source>
</evidence>
<dbReference type="Gene3D" id="3.30.200.20">
    <property type="entry name" value="Phosphorylase Kinase, domain 1"/>
    <property type="match status" value="1"/>
</dbReference>
<dbReference type="STRING" id="448386.A0A2V3IMP7"/>
<dbReference type="PROSITE" id="PS50011">
    <property type="entry name" value="PROTEIN_KINASE_DOM"/>
    <property type="match status" value="1"/>
</dbReference>
<evidence type="ECO:0000256" key="2">
    <source>
        <dbReference type="ARBA" id="ARBA00022527"/>
    </source>
</evidence>
<dbReference type="InterPro" id="IPR051334">
    <property type="entry name" value="SRPK"/>
</dbReference>
<feature type="compositionally biased region" description="Polar residues" evidence="9">
    <location>
        <begin position="240"/>
        <end position="251"/>
    </location>
</feature>
<evidence type="ECO:0000256" key="6">
    <source>
        <dbReference type="ARBA" id="ARBA00022840"/>
    </source>
</evidence>
<evidence type="ECO:0000256" key="4">
    <source>
        <dbReference type="ARBA" id="ARBA00022741"/>
    </source>
</evidence>
<protein>
    <recommendedName>
        <fullName evidence="1">non-specific serine/threonine protein kinase</fullName>
        <ecNumber evidence="1">2.7.11.1</ecNumber>
    </recommendedName>
</protein>
<comment type="catalytic activity">
    <reaction evidence="8">
        <text>L-seryl-[protein] + ATP = O-phospho-L-seryl-[protein] + ADP + H(+)</text>
        <dbReference type="Rhea" id="RHEA:17989"/>
        <dbReference type="Rhea" id="RHEA-COMP:9863"/>
        <dbReference type="Rhea" id="RHEA-COMP:11604"/>
        <dbReference type="ChEBI" id="CHEBI:15378"/>
        <dbReference type="ChEBI" id="CHEBI:29999"/>
        <dbReference type="ChEBI" id="CHEBI:30616"/>
        <dbReference type="ChEBI" id="CHEBI:83421"/>
        <dbReference type="ChEBI" id="CHEBI:456216"/>
        <dbReference type="EC" id="2.7.11.1"/>
    </reaction>
</comment>
<feature type="compositionally biased region" description="Polar residues" evidence="9">
    <location>
        <begin position="319"/>
        <end position="330"/>
    </location>
</feature>
<evidence type="ECO:0000256" key="1">
    <source>
        <dbReference type="ARBA" id="ARBA00012513"/>
    </source>
</evidence>
<feature type="region of interest" description="Disordered" evidence="9">
    <location>
        <begin position="237"/>
        <end position="330"/>
    </location>
</feature>
<feature type="compositionally biased region" description="Basic residues" evidence="9">
    <location>
        <begin position="258"/>
        <end position="274"/>
    </location>
</feature>
<keyword evidence="5 11" id="KW-0418">Kinase</keyword>
<keyword evidence="12" id="KW-1185">Reference proteome</keyword>
<dbReference type="InterPro" id="IPR008271">
    <property type="entry name" value="Ser/Thr_kinase_AS"/>
</dbReference>
<dbReference type="Gene3D" id="1.10.510.10">
    <property type="entry name" value="Transferase(Phosphotransferase) domain 1"/>
    <property type="match status" value="1"/>
</dbReference>
<dbReference type="GO" id="GO:0004674">
    <property type="term" value="F:protein serine/threonine kinase activity"/>
    <property type="evidence" value="ECO:0007669"/>
    <property type="project" value="UniProtKB-KW"/>
</dbReference>
<comment type="caution">
    <text evidence="11">The sequence shown here is derived from an EMBL/GenBank/DDBJ whole genome shotgun (WGS) entry which is preliminary data.</text>
</comment>
<dbReference type="EC" id="2.7.11.1" evidence="1"/>
<organism evidence="11 12">
    <name type="scientific">Gracilariopsis chorda</name>
    <dbReference type="NCBI Taxonomy" id="448386"/>
    <lineage>
        <taxon>Eukaryota</taxon>
        <taxon>Rhodophyta</taxon>
        <taxon>Florideophyceae</taxon>
        <taxon>Rhodymeniophycidae</taxon>
        <taxon>Gracilariales</taxon>
        <taxon>Gracilariaceae</taxon>
        <taxon>Gracilariopsis</taxon>
    </lineage>
</organism>